<dbReference type="KEGG" id="hat:RC74_07975"/>
<evidence type="ECO:0000256" key="4">
    <source>
        <dbReference type="PROSITE-ProRule" id="PRU00473"/>
    </source>
</evidence>
<dbReference type="PANTHER" id="PTHR30329">
    <property type="entry name" value="STATOR ELEMENT OF FLAGELLAR MOTOR COMPLEX"/>
    <property type="match status" value="1"/>
</dbReference>
<feature type="region of interest" description="Disordered" evidence="5">
    <location>
        <begin position="579"/>
        <end position="639"/>
    </location>
</feature>
<gene>
    <name evidence="7" type="ORF">RC74_07975</name>
</gene>
<feature type="compositionally biased region" description="Acidic residues" evidence="5">
    <location>
        <begin position="620"/>
        <end position="639"/>
    </location>
</feature>
<evidence type="ECO:0000256" key="2">
    <source>
        <dbReference type="ARBA" id="ARBA00023136"/>
    </source>
</evidence>
<dbReference type="InterPro" id="IPR006664">
    <property type="entry name" value="OMP_bac"/>
</dbReference>
<keyword evidence="8" id="KW-1185">Reference proteome</keyword>
<dbReference type="InterPro" id="IPR050330">
    <property type="entry name" value="Bact_OuterMem_StrucFunc"/>
</dbReference>
<dbReference type="EMBL" id="CP014327">
    <property type="protein sequence ID" value="AML51202.1"/>
    <property type="molecule type" value="Genomic_DNA"/>
</dbReference>
<evidence type="ECO:0000256" key="1">
    <source>
        <dbReference type="ARBA" id="ARBA00004442"/>
    </source>
</evidence>
<dbReference type="PANTHER" id="PTHR30329:SF21">
    <property type="entry name" value="LIPOPROTEIN YIAD-RELATED"/>
    <property type="match status" value="1"/>
</dbReference>
<dbReference type="InterPro" id="IPR007055">
    <property type="entry name" value="BON_dom"/>
</dbReference>
<accession>A0A126UYQ4</accession>
<dbReference type="OrthoDB" id="5525824at2"/>
<dbReference type="InterPro" id="IPR006665">
    <property type="entry name" value="OmpA-like"/>
</dbReference>
<dbReference type="GO" id="GO:0009279">
    <property type="term" value="C:cell outer membrane"/>
    <property type="evidence" value="ECO:0007669"/>
    <property type="project" value="UniProtKB-SubCell"/>
</dbReference>
<dbReference type="Pfam" id="PF00691">
    <property type="entry name" value="OmpA"/>
    <property type="match status" value="1"/>
</dbReference>
<dbReference type="Gene3D" id="3.30.1330.60">
    <property type="entry name" value="OmpA-like domain"/>
    <property type="match status" value="1"/>
</dbReference>
<dbReference type="STRING" id="1579316.RC74_07975"/>
<keyword evidence="2 4" id="KW-0472">Membrane</keyword>
<protein>
    <recommendedName>
        <fullName evidence="6">OmpA-like domain-containing protein</fullName>
    </recommendedName>
</protein>
<dbReference type="InterPro" id="IPR036737">
    <property type="entry name" value="OmpA-like_sf"/>
</dbReference>
<evidence type="ECO:0000256" key="3">
    <source>
        <dbReference type="ARBA" id="ARBA00023237"/>
    </source>
</evidence>
<name>A0A126UYQ4_9RHOB</name>
<dbReference type="RefSeq" id="WP_039001770.1">
    <property type="nucleotide sequence ID" value="NZ_CP014327.1"/>
</dbReference>
<dbReference type="PROSITE" id="PS51123">
    <property type="entry name" value="OMPA_2"/>
    <property type="match status" value="1"/>
</dbReference>
<reference evidence="7 8" key="1">
    <citation type="submission" date="2016-02" db="EMBL/GenBank/DDBJ databases">
        <title>Complete genome sequence of Halocynthiibacter arcticus PAMC 20958t from arctic marine sediment.</title>
        <authorList>
            <person name="Lee Y.M."/>
            <person name="Baek K."/>
            <person name="Lee H.K."/>
            <person name="Shin S.C."/>
        </authorList>
    </citation>
    <scope>NUCLEOTIDE SEQUENCE [LARGE SCALE GENOMIC DNA]</scope>
    <source>
        <strain evidence="7">PAMC 20958</strain>
    </source>
</reference>
<evidence type="ECO:0000313" key="8">
    <source>
        <dbReference type="Proteomes" id="UP000070371"/>
    </source>
</evidence>
<dbReference type="SUPFAM" id="SSF103088">
    <property type="entry name" value="OmpA-like"/>
    <property type="match status" value="1"/>
</dbReference>
<dbReference type="Pfam" id="PF04972">
    <property type="entry name" value="BON"/>
    <property type="match status" value="1"/>
</dbReference>
<evidence type="ECO:0000313" key="7">
    <source>
        <dbReference type="EMBL" id="AML51202.1"/>
    </source>
</evidence>
<sequence>MRSLSTLAGVFAFLAAAVLAIMAAYFAVGAIEKYSGAAVGEALSEQQMNWTNVDVDGLQVILTGTAPTEAARFRALTSAGNVVDPSRIADFIDVAEAESIAAPDFTIEILQNTDGISLIGLIPEEFDREAFLEALRDATKGTPIVDFLQSAPYPAPEGWDQALLYSYRALAQLKRSKISLSANSISITAVSESQGERAELEKALRRAAPQTAKLYLSISAPRPVLTPFSLRFVLKDGVARFDACAADTIPTQARILAAAQAAGLKGVSNCTLGLGVPTTHWGEAVETGIRALVKLGGGSLSFADADVTVIADEGTDVELFNTTIAELEADLPLLFSLSATLPESEETTTRLEGPIDFVATLSPEGQVQLRGRVPTERVRKAAQSYARARFGRDTVYAPLSLDPDLPAGWPMRVFSGLAALAELNNGSVVVGANSLTVKGVTGNLDTNAQLAAMLATQLPEGTDVTFDVVYNEALDPVAALPTPQECVTSINAVIQANKINFAPGADTISSESLSSIDQIAALMKECEGVPLEIAGHTDSQGSDGMNYDLSQARAEAVVNALMARRVLTGNLKALGYGETTPIASNDTEEGREDNRRIEFTLILPEDDATQEEGPASALDPETDAPQEGATEETEQEATE</sequence>
<organism evidence="7 8">
    <name type="scientific">Falsihalocynthiibacter arcticus</name>
    <dbReference type="NCBI Taxonomy" id="1579316"/>
    <lineage>
        <taxon>Bacteria</taxon>
        <taxon>Pseudomonadati</taxon>
        <taxon>Pseudomonadota</taxon>
        <taxon>Alphaproteobacteria</taxon>
        <taxon>Rhodobacterales</taxon>
        <taxon>Roseobacteraceae</taxon>
        <taxon>Falsihalocynthiibacter</taxon>
    </lineage>
</organism>
<dbReference type="PRINTS" id="PR01021">
    <property type="entry name" value="OMPADOMAIN"/>
</dbReference>
<keyword evidence="3" id="KW-0998">Cell outer membrane</keyword>
<evidence type="ECO:0000256" key="5">
    <source>
        <dbReference type="SAM" id="MobiDB-lite"/>
    </source>
</evidence>
<dbReference type="Gene3D" id="3.40.1520.20">
    <property type="match status" value="2"/>
</dbReference>
<proteinExistence type="predicted"/>
<comment type="subcellular location">
    <subcellularLocation>
        <location evidence="1">Cell outer membrane</location>
    </subcellularLocation>
</comment>
<feature type="domain" description="OmpA-like" evidence="6">
    <location>
        <begin position="488"/>
        <end position="605"/>
    </location>
</feature>
<dbReference type="CDD" id="cd07185">
    <property type="entry name" value="OmpA_C-like"/>
    <property type="match status" value="1"/>
</dbReference>
<dbReference type="AlphaFoldDB" id="A0A126UYQ4"/>
<evidence type="ECO:0000259" key="6">
    <source>
        <dbReference type="PROSITE" id="PS51123"/>
    </source>
</evidence>
<dbReference type="Proteomes" id="UP000070371">
    <property type="component" value="Chromosome"/>
</dbReference>